<dbReference type="InterPro" id="IPR051012">
    <property type="entry name" value="CellSynth/LPSAsmb/PSIAsmb"/>
</dbReference>
<keyword evidence="2 3" id="KW-0802">TPR repeat</keyword>
<dbReference type="InterPro" id="IPR019734">
    <property type="entry name" value="TPR_rpt"/>
</dbReference>
<organism evidence="5 6">
    <name type="scientific">Candidatus Schekmanbacteria bacterium RBG_16_38_11</name>
    <dbReference type="NCBI Taxonomy" id="1817880"/>
    <lineage>
        <taxon>Bacteria</taxon>
        <taxon>Candidatus Schekmaniibacteriota</taxon>
    </lineage>
</organism>
<keyword evidence="1" id="KW-0677">Repeat</keyword>
<evidence type="ECO:0000256" key="3">
    <source>
        <dbReference type="PROSITE-ProRule" id="PRU00339"/>
    </source>
</evidence>
<gene>
    <name evidence="5" type="ORF">A2149_04600</name>
</gene>
<dbReference type="PROSITE" id="PS50005">
    <property type="entry name" value="TPR"/>
    <property type="match status" value="2"/>
</dbReference>
<comment type="caution">
    <text evidence="5">The sequence shown here is derived from an EMBL/GenBank/DDBJ whole genome shotgun (WGS) entry which is preliminary data.</text>
</comment>
<dbReference type="Pfam" id="PF13432">
    <property type="entry name" value="TPR_16"/>
    <property type="match status" value="1"/>
</dbReference>
<feature type="non-terminal residue" evidence="5">
    <location>
        <position position="1"/>
    </location>
</feature>
<dbReference type="SUPFAM" id="SSF48452">
    <property type="entry name" value="TPR-like"/>
    <property type="match status" value="1"/>
</dbReference>
<evidence type="ECO:0000313" key="6">
    <source>
        <dbReference type="Proteomes" id="UP000178435"/>
    </source>
</evidence>
<evidence type="ECO:0000313" key="5">
    <source>
        <dbReference type="EMBL" id="OGL44593.1"/>
    </source>
</evidence>
<dbReference type="AlphaFoldDB" id="A0A1F7RSS2"/>
<dbReference type="InterPro" id="IPR011990">
    <property type="entry name" value="TPR-like_helical_dom_sf"/>
</dbReference>
<feature type="region of interest" description="Disordered" evidence="4">
    <location>
        <begin position="1"/>
        <end position="23"/>
    </location>
</feature>
<protein>
    <submittedName>
        <fullName evidence="5">Uncharacterized protein</fullName>
    </submittedName>
</protein>
<proteinExistence type="predicted"/>
<reference evidence="5 6" key="1">
    <citation type="journal article" date="2016" name="Nat. Commun.">
        <title>Thousands of microbial genomes shed light on interconnected biogeochemical processes in an aquifer system.</title>
        <authorList>
            <person name="Anantharaman K."/>
            <person name="Brown C.T."/>
            <person name="Hug L.A."/>
            <person name="Sharon I."/>
            <person name="Castelle C.J."/>
            <person name="Probst A.J."/>
            <person name="Thomas B.C."/>
            <person name="Singh A."/>
            <person name="Wilkins M.J."/>
            <person name="Karaoz U."/>
            <person name="Brodie E.L."/>
            <person name="Williams K.H."/>
            <person name="Hubbard S.S."/>
            <person name="Banfield J.F."/>
        </authorList>
    </citation>
    <scope>NUCLEOTIDE SEQUENCE [LARGE SCALE GENOMIC DNA]</scope>
</reference>
<dbReference type="PANTHER" id="PTHR45586:SF1">
    <property type="entry name" value="LIPOPOLYSACCHARIDE ASSEMBLY PROTEIN B"/>
    <property type="match status" value="1"/>
</dbReference>
<sequence>YFSKDSRNGFNPSEFTGGQGGENLGQLRDYSETILQLQSVLSTNPDNIDVRVQLANAYFDSRQWDKAVNEYSKVLEKNPNNPDVRTDLGICYRELGEFDKAIEEFRKAADEDPKHLNSRFNLGVVYNFDKRDYANAKKAWEDYLKIAPEGEKTEEIKKYLEQIDKVMSGKG</sequence>
<evidence type="ECO:0000256" key="1">
    <source>
        <dbReference type="ARBA" id="ARBA00022737"/>
    </source>
</evidence>
<evidence type="ECO:0000256" key="4">
    <source>
        <dbReference type="SAM" id="MobiDB-lite"/>
    </source>
</evidence>
<feature type="repeat" description="TPR" evidence="3">
    <location>
        <begin position="82"/>
        <end position="115"/>
    </location>
</feature>
<dbReference type="Proteomes" id="UP000178435">
    <property type="component" value="Unassembled WGS sequence"/>
</dbReference>
<dbReference type="SMART" id="SM00028">
    <property type="entry name" value="TPR"/>
    <property type="match status" value="2"/>
</dbReference>
<dbReference type="Gene3D" id="1.25.40.10">
    <property type="entry name" value="Tetratricopeptide repeat domain"/>
    <property type="match status" value="2"/>
</dbReference>
<dbReference type="PROSITE" id="PS50293">
    <property type="entry name" value="TPR_REGION"/>
    <property type="match status" value="1"/>
</dbReference>
<evidence type="ECO:0000256" key="2">
    <source>
        <dbReference type="ARBA" id="ARBA00022803"/>
    </source>
</evidence>
<dbReference type="EMBL" id="MGDF01000137">
    <property type="protein sequence ID" value="OGL44593.1"/>
    <property type="molecule type" value="Genomic_DNA"/>
</dbReference>
<accession>A0A1F7RSS2</accession>
<feature type="repeat" description="TPR" evidence="3">
    <location>
        <begin position="48"/>
        <end position="81"/>
    </location>
</feature>
<name>A0A1F7RSS2_9BACT</name>
<dbReference type="PANTHER" id="PTHR45586">
    <property type="entry name" value="TPR REPEAT-CONTAINING PROTEIN PA4667"/>
    <property type="match status" value="1"/>
</dbReference>